<dbReference type="Proteomes" id="UP000092612">
    <property type="component" value="Unassembled WGS sequence"/>
</dbReference>
<name>A0A1B8TYZ7_9FLAO</name>
<reference evidence="3" key="1">
    <citation type="submission" date="2016-02" db="EMBL/GenBank/DDBJ databases">
        <title>Paenibacillus sp. LPB0068, isolated from Crassostrea gigas.</title>
        <authorList>
            <person name="Shin S.-K."/>
            <person name="Yi H."/>
        </authorList>
    </citation>
    <scope>NUCLEOTIDE SEQUENCE [LARGE SCALE GENOMIC DNA]</scope>
    <source>
        <strain evidence="3">KCTC 23969</strain>
    </source>
</reference>
<dbReference type="OrthoDB" id="6638073at2"/>
<comment type="caution">
    <text evidence="2">The sequence shown here is derived from an EMBL/GenBank/DDBJ whole genome shotgun (WGS) entry which is preliminary data.</text>
</comment>
<proteinExistence type="predicted"/>
<dbReference type="PROSITE" id="PS51257">
    <property type="entry name" value="PROKAR_LIPOPROTEIN"/>
    <property type="match status" value="1"/>
</dbReference>
<dbReference type="EMBL" id="LSFL01000034">
    <property type="protein sequence ID" value="OBY64729.1"/>
    <property type="molecule type" value="Genomic_DNA"/>
</dbReference>
<dbReference type="InterPro" id="IPR012334">
    <property type="entry name" value="Pectin_lyas_fold"/>
</dbReference>
<accession>A0A1B8TYZ7</accession>
<feature type="domain" description="Rhamnogalacturonase A/B/Epimerase-like pectate lyase" evidence="1">
    <location>
        <begin position="65"/>
        <end position="226"/>
    </location>
</feature>
<evidence type="ECO:0000313" key="3">
    <source>
        <dbReference type="Proteomes" id="UP000092612"/>
    </source>
</evidence>
<dbReference type="Pfam" id="PF12708">
    <property type="entry name" value="Pect-lyase_RHGA_epim"/>
    <property type="match status" value="1"/>
</dbReference>
<sequence>MTYLKNNIKFLAILQLFFLIYSCNETTEQILSEIKQGKDINEPISLNYSQASLASNTTVYPGGNIQNAINSMSSSGGGTVYLAAGNHIISSSIILKSNVNLEGVSSANYYDVIIMPNSTSFNEPLIANSSPIVNINLRNFKIRGNLISSEQNLPPSYHTSGTAYTNSSIRDDIFGIKLIGEGTTYATAENKNINIEDVEVRNCSMGIHLKGMRDIFMKNLKLHQNGLIETYFHNIYLRRVFKVHLRESEMTNSPTANGINVSQSEDVILKYNKCNNNFFRGLRVEGEAGYIINNVDLFQNETKNNGQIGFRVRNVSSGNISTNTSTGNGTNTNFYATGSVTFNNNSWQ</sequence>
<dbReference type="STRING" id="996801.BW723_05805"/>
<organism evidence="2 3">
    <name type="scientific">Polaribacter reichenbachii</name>
    <dbReference type="NCBI Taxonomy" id="996801"/>
    <lineage>
        <taxon>Bacteria</taxon>
        <taxon>Pseudomonadati</taxon>
        <taxon>Bacteroidota</taxon>
        <taxon>Flavobacteriia</taxon>
        <taxon>Flavobacteriales</taxon>
        <taxon>Flavobacteriaceae</taxon>
    </lineage>
</organism>
<evidence type="ECO:0000259" key="1">
    <source>
        <dbReference type="Pfam" id="PF12708"/>
    </source>
</evidence>
<keyword evidence="3" id="KW-1185">Reference proteome</keyword>
<dbReference type="AlphaFoldDB" id="A0A1B8TYZ7"/>
<gene>
    <name evidence="2" type="ORF">LPB301_09915</name>
</gene>
<evidence type="ECO:0000313" key="2">
    <source>
        <dbReference type="EMBL" id="OBY64729.1"/>
    </source>
</evidence>
<dbReference type="KEGG" id="prn:BW723_05805"/>
<protein>
    <recommendedName>
        <fullName evidence="1">Rhamnogalacturonase A/B/Epimerase-like pectate lyase domain-containing protein</fullName>
    </recommendedName>
</protein>
<dbReference type="RefSeq" id="WP_068360938.1">
    <property type="nucleotide sequence ID" value="NZ_CP019337.1"/>
</dbReference>
<dbReference type="SUPFAM" id="SSF51126">
    <property type="entry name" value="Pectin lyase-like"/>
    <property type="match status" value="1"/>
</dbReference>
<dbReference type="Gene3D" id="2.160.20.10">
    <property type="entry name" value="Single-stranded right-handed beta-helix, Pectin lyase-like"/>
    <property type="match status" value="1"/>
</dbReference>
<dbReference type="InterPro" id="IPR024535">
    <property type="entry name" value="RHGA/B-epi-like_pectate_lyase"/>
</dbReference>
<dbReference type="InterPro" id="IPR011050">
    <property type="entry name" value="Pectin_lyase_fold/virulence"/>
</dbReference>